<sequence length="175" mass="19515">MLKQFSLVFFVLIACYVGVNVRESKHITKEFEVNAPASEVWELCRSLGLKNLVARKLKNVVQSVQVLKGDGGVGTVVKTTLVPAGISSYTEKFTVIDDQKRVKVAQGLEGDCLAFGCSVLNLRLEIIEKSQNSSIIKYTVSYTVKKEFKAKDPKPTIQKLEATIQLSKEYLERNN</sequence>
<dbReference type="EMBL" id="CM017639">
    <property type="protein sequence ID" value="TYJ38993.1"/>
    <property type="molecule type" value="Genomic_DNA"/>
</dbReference>
<feature type="signal peptide" evidence="2">
    <location>
        <begin position="1"/>
        <end position="21"/>
    </location>
</feature>
<dbReference type="GO" id="GO:0038023">
    <property type="term" value="F:signaling receptor activity"/>
    <property type="evidence" value="ECO:0007669"/>
    <property type="project" value="TreeGrafter"/>
</dbReference>
<comment type="similarity">
    <text evidence="1">Belongs to the BetVI family.</text>
</comment>
<evidence type="ECO:0000313" key="5">
    <source>
        <dbReference type="Proteomes" id="UP000323597"/>
    </source>
</evidence>
<dbReference type="AlphaFoldDB" id="A0A5D2ZLJ7"/>
<evidence type="ECO:0000256" key="2">
    <source>
        <dbReference type="SAM" id="SignalP"/>
    </source>
</evidence>
<dbReference type="GO" id="GO:0009738">
    <property type="term" value="P:abscisic acid-activated signaling pathway"/>
    <property type="evidence" value="ECO:0007669"/>
    <property type="project" value="TreeGrafter"/>
</dbReference>
<dbReference type="Proteomes" id="UP000323597">
    <property type="component" value="Chromosome A04"/>
</dbReference>
<proteinExistence type="inferred from homology"/>
<name>A0A5D2ZLJ7_GOSMU</name>
<feature type="chain" id="PRO_5022898614" description="Bet v I/Major latex protein domain-containing protein" evidence="2">
    <location>
        <begin position="22"/>
        <end position="175"/>
    </location>
</feature>
<dbReference type="PANTHER" id="PTHR31213:SF170">
    <property type="entry name" value="S-NORCOCLAURINE SYNTHASE 2-LIKE"/>
    <property type="match status" value="1"/>
</dbReference>
<dbReference type="InterPro" id="IPR023393">
    <property type="entry name" value="START-like_dom_sf"/>
</dbReference>
<dbReference type="GO" id="GO:0005737">
    <property type="term" value="C:cytoplasm"/>
    <property type="evidence" value="ECO:0007669"/>
    <property type="project" value="TreeGrafter"/>
</dbReference>
<keyword evidence="5" id="KW-1185">Reference proteome</keyword>
<dbReference type="PROSITE" id="PS51257">
    <property type="entry name" value="PROKAR_LIPOPROTEIN"/>
    <property type="match status" value="1"/>
</dbReference>
<dbReference type="InterPro" id="IPR000916">
    <property type="entry name" value="Bet_v_I/MLP"/>
</dbReference>
<dbReference type="Pfam" id="PF00407">
    <property type="entry name" value="Bet_v_1"/>
    <property type="match status" value="1"/>
</dbReference>
<evidence type="ECO:0000259" key="3">
    <source>
        <dbReference type="Pfam" id="PF00407"/>
    </source>
</evidence>
<keyword evidence="2" id="KW-0732">Signal</keyword>
<dbReference type="GO" id="GO:0005634">
    <property type="term" value="C:nucleus"/>
    <property type="evidence" value="ECO:0007669"/>
    <property type="project" value="TreeGrafter"/>
</dbReference>
<dbReference type="GO" id="GO:0004864">
    <property type="term" value="F:protein phosphatase inhibitor activity"/>
    <property type="evidence" value="ECO:0007669"/>
    <property type="project" value="TreeGrafter"/>
</dbReference>
<gene>
    <name evidence="4" type="ORF">E1A91_A04G034000v1</name>
</gene>
<organism evidence="4 5">
    <name type="scientific">Gossypium mustelinum</name>
    <name type="common">Cotton</name>
    <name type="synonym">Gossypium caicoense</name>
    <dbReference type="NCBI Taxonomy" id="34275"/>
    <lineage>
        <taxon>Eukaryota</taxon>
        <taxon>Viridiplantae</taxon>
        <taxon>Streptophyta</taxon>
        <taxon>Embryophyta</taxon>
        <taxon>Tracheophyta</taxon>
        <taxon>Spermatophyta</taxon>
        <taxon>Magnoliopsida</taxon>
        <taxon>eudicotyledons</taxon>
        <taxon>Gunneridae</taxon>
        <taxon>Pentapetalae</taxon>
        <taxon>rosids</taxon>
        <taxon>malvids</taxon>
        <taxon>Malvales</taxon>
        <taxon>Malvaceae</taxon>
        <taxon>Malvoideae</taxon>
        <taxon>Gossypium</taxon>
    </lineage>
</organism>
<dbReference type="PANTHER" id="PTHR31213">
    <property type="entry name" value="OS08G0374000 PROTEIN-RELATED"/>
    <property type="match status" value="1"/>
</dbReference>
<evidence type="ECO:0000256" key="1">
    <source>
        <dbReference type="ARBA" id="ARBA00009744"/>
    </source>
</evidence>
<reference evidence="4 5" key="1">
    <citation type="submission" date="2019-07" db="EMBL/GenBank/DDBJ databases">
        <title>WGS assembly of Gossypium mustelinum.</title>
        <authorList>
            <person name="Chen Z.J."/>
            <person name="Sreedasyam A."/>
            <person name="Ando A."/>
            <person name="Song Q."/>
            <person name="De L."/>
            <person name="Hulse-Kemp A."/>
            <person name="Ding M."/>
            <person name="Ye W."/>
            <person name="Kirkbride R."/>
            <person name="Jenkins J."/>
            <person name="Plott C."/>
            <person name="Lovell J."/>
            <person name="Lin Y.-M."/>
            <person name="Vaughn R."/>
            <person name="Liu B."/>
            <person name="Li W."/>
            <person name="Simpson S."/>
            <person name="Scheffler B."/>
            <person name="Saski C."/>
            <person name="Grover C."/>
            <person name="Hu G."/>
            <person name="Conover J."/>
            <person name="Carlson J."/>
            <person name="Shu S."/>
            <person name="Boston L."/>
            <person name="Williams M."/>
            <person name="Peterson D."/>
            <person name="Mcgee K."/>
            <person name="Jones D."/>
            <person name="Wendel J."/>
            <person name="Stelly D."/>
            <person name="Grimwood J."/>
            <person name="Schmutz J."/>
        </authorList>
    </citation>
    <scope>NUCLEOTIDE SEQUENCE [LARGE SCALE GENOMIC DNA]</scope>
    <source>
        <strain evidence="4">1408120.09</strain>
    </source>
</reference>
<evidence type="ECO:0000313" key="4">
    <source>
        <dbReference type="EMBL" id="TYJ38993.1"/>
    </source>
</evidence>
<feature type="domain" description="Bet v I/Major latex protein" evidence="3">
    <location>
        <begin position="25"/>
        <end position="170"/>
    </location>
</feature>
<dbReference type="InterPro" id="IPR050279">
    <property type="entry name" value="Plant_def-hormone_signal"/>
</dbReference>
<accession>A0A5D2ZLJ7</accession>
<protein>
    <recommendedName>
        <fullName evidence="3">Bet v I/Major latex protein domain-containing protein</fullName>
    </recommendedName>
</protein>
<dbReference type="GO" id="GO:0010427">
    <property type="term" value="F:abscisic acid binding"/>
    <property type="evidence" value="ECO:0007669"/>
    <property type="project" value="TreeGrafter"/>
</dbReference>
<dbReference type="SUPFAM" id="SSF55961">
    <property type="entry name" value="Bet v1-like"/>
    <property type="match status" value="1"/>
</dbReference>
<dbReference type="Gene3D" id="3.30.530.20">
    <property type="match status" value="1"/>
</dbReference>
<dbReference type="GO" id="GO:0006952">
    <property type="term" value="P:defense response"/>
    <property type="evidence" value="ECO:0007669"/>
    <property type="project" value="InterPro"/>
</dbReference>